<dbReference type="AlphaFoldDB" id="A0A804QUR0"/>
<keyword evidence="2" id="KW-1185">Reference proteome</keyword>
<evidence type="ECO:0000313" key="2">
    <source>
        <dbReference type="Proteomes" id="UP000007305"/>
    </source>
</evidence>
<dbReference type="Proteomes" id="UP000007305">
    <property type="component" value="Chromosome 8"/>
</dbReference>
<dbReference type="InParanoid" id="A0A804QUR0"/>
<proteinExistence type="predicted"/>
<dbReference type="Gramene" id="Zm00001eb359180_T001">
    <property type="protein sequence ID" value="Zm00001eb359180_P001"/>
    <property type="gene ID" value="Zm00001eb359180"/>
</dbReference>
<reference evidence="1" key="2">
    <citation type="submission" date="2019-07" db="EMBL/GenBank/DDBJ databases">
        <authorList>
            <person name="Seetharam A."/>
            <person name="Woodhouse M."/>
            <person name="Cannon E."/>
        </authorList>
    </citation>
    <scope>NUCLEOTIDE SEQUENCE [LARGE SCALE GENOMIC DNA]</scope>
    <source>
        <strain evidence="1">cv. B73</strain>
    </source>
</reference>
<reference evidence="2" key="1">
    <citation type="journal article" date="2009" name="Science">
        <title>The B73 maize genome: complexity, diversity, and dynamics.</title>
        <authorList>
            <person name="Schnable P.S."/>
            <person name="Ware D."/>
            <person name="Fulton R.S."/>
            <person name="Stein J.C."/>
            <person name="Wei F."/>
            <person name="Pasternak S."/>
            <person name="Liang C."/>
            <person name="Zhang J."/>
            <person name="Fulton L."/>
            <person name="Graves T.A."/>
            <person name="Minx P."/>
            <person name="Reily A.D."/>
            <person name="Courtney L."/>
            <person name="Kruchowski S.S."/>
            <person name="Tomlinson C."/>
            <person name="Strong C."/>
            <person name="Delehaunty K."/>
            <person name="Fronick C."/>
            <person name="Courtney B."/>
            <person name="Rock S.M."/>
            <person name="Belter E."/>
            <person name="Du F."/>
            <person name="Kim K."/>
            <person name="Abbott R.M."/>
            <person name="Cotton M."/>
            <person name="Levy A."/>
            <person name="Marchetto P."/>
            <person name="Ochoa K."/>
            <person name="Jackson S.M."/>
            <person name="Gillam B."/>
            <person name="Chen W."/>
            <person name="Yan L."/>
            <person name="Higginbotham J."/>
            <person name="Cardenas M."/>
            <person name="Waligorski J."/>
            <person name="Applebaum E."/>
            <person name="Phelps L."/>
            <person name="Falcone J."/>
            <person name="Kanchi K."/>
            <person name="Thane T."/>
            <person name="Scimone A."/>
            <person name="Thane N."/>
            <person name="Henke J."/>
            <person name="Wang T."/>
            <person name="Ruppert J."/>
            <person name="Shah N."/>
            <person name="Rotter K."/>
            <person name="Hodges J."/>
            <person name="Ingenthron E."/>
            <person name="Cordes M."/>
            <person name="Kohlberg S."/>
            <person name="Sgro J."/>
            <person name="Delgado B."/>
            <person name="Mead K."/>
            <person name="Chinwalla A."/>
            <person name="Leonard S."/>
            <person name="Crouse K."/>
            <person name="Collura K."/>
            <person name="Kudrna D."/>
            <person name="Currie J."/>
            <person name="He R."/>
            <person name="Angelova A."/>
            <person name="Rajasekar S."/>
            <person name="Mueller T."/>
            <person name="Lomeli R."/>
            <person name="Scara G."/>
            <person name="Ko A."/>
            <person name="Delaney K."/>
            <person name="Wissotski M."/>
            <person name="Lopez G."/>
            <person name="Campos D."/>
            <person name="Braidotti M."/>
            <person name="Ashley E."/>
            <person name="Golser W."/>
            <person name="Kim H."/>
            <person name="Lee S."/>
            <person name="Lin J."/>
            <person name="Dujmic Z."/>
            <person name="Kim W."/>
            <person name="Talag J."/>
            <person name="Zuccolo A."/>
            <person name="Fan C."/>
            <person name="Sebastian A."/>
            <person name="Kramer M."/>
            <person name="Spiegel L."/>
            <person name="Nascimento L."/>
            <person name="Zutavern T."/>
            <person name="Miller B."/>
            <person name="Ambroise C."/>
            <person name="Muller S."/>
            <person name="Spooner W."/>
            <person name="Narechania A."/>
            <person name="Ren L."/>
            <person name="Wei S."/>
            <person name="Kumari S."/>
            <person name="Faga B."/>
            <person name="Levy M.J."/>
            <person name="McMahan L."/>
            <person name="Van Buren P."/>
            <person name="Vaughn M.W."/>
            <person name="Ying K."/>
            <person name="Yeh C.-T."/>
            <person name="Emrich S.J."/>
            <person name="Jia Y."/>
            <person name="Kalyanaraman A."/>
            <person name="Hsia A.-P."/>
            <person name="Barbazuk W.B."/>
            <person name="Baucom R.S."/>
            <person name="Brutnell T.P."/>
            <person name="Carpita N.C."/>
            <person name="Chaparro C."/>
            <person name="Chia J.-M."/>
            <person name="Deragon J.-M."/>
            <person name="Estill J.C."/>
            <person name="Fu Y."/>
            <person name="Jeddeloh J.A."/>
            <person name="Han Y."/>
            <person name="Lee H."/>
            <person name="Li P."/>
            <person name="Lisch D.R."/>
            <person name="Liu S."/>
            <person name="Liu Z."/>
            <person name="Nagel D.H."/>
            <person name="McCann M.C."/>
            <person name="SanMiguel P."/>
            <person name="Myers A.M."/>
            <person name="Nettleton D."/>
            <person name="Nguyen J."/>
            <person name="Penning B.W."/>
            <person name="Ponnala L."/>
            <person name="Schneider K.L."/>
            <person name="Schwartz D.C."/>
            <person name="Sharma A."/>
            <person name="Soderlund C."/>
            <person name="Springer N.M."/>
            <person name="Sun Q."/>
            <person name="Wang H."/>
            <person name="Waterman M."/>
            <person name="Westerman R."/>
            <person name="Wolfgruber T.K."/>
            <person name="Yang L."/>
            <person name="Yu Y."/>
            <person name="Zhang L."/>
            <person name="Zhou S."/>
            <person name="Zhu Q."/>
            <person name="Bennetzen J.L."/>
            <person name="Dawe R.K."/>
            <person name="Jiang J."/>
            <person name="Jiang N."/>
            <person name="Presting G.G."/>
            <person name="Wessler S.R."/>
            <person name="Aluru S."/>
            <person name="Martienssen R.A."/>
            <person name="Clifton S.W."/>
            <person name="McCombie W.R."/>
            <person name="Wing R.A."/>
            <person name="Wilson R.K."/>
        </authorList>
    </citation>
    <scope>NUCLEOTIDE SEQUENCE [LARGE SCALE GENOMIC DNA]</scope>
    <source>
        <strain evidence="2">cv. B73</strain>
    </source>
</reference>
<reference evidence="1" key="3">
    <citation type="submission" date="2021-05" db="UniProtKB">
        <authorList>
            <consortium name="EnsemblPlants"/>
        </authorList>
    </citation>
    <scope>IDENTIFICATION</scope>
    <source>
        <strain evidence="1">cv. B73</strain>
    </source>
</reference>
<name>A0A804QUR0_MAIZE</name>
<sequence length="126" mass="13414">MRTLVYSLRTTRVEGADGCGEEGGGVLDEPGAAAAARIGTAQPSRSTTDARLGGCIIHRRGRSDARPAGARTRSTAEAGLPEFACFAGSGVTVLGHSLKQKRGKFEEIRKYSNIWGNLMRCQAEEF</sequence>
<organism evidence="1 2">
    <name type="scientific">Zea mays</name>
    <name type="common">Maize</name>
    <dbReference type="NCBI Taxonomy" id="4577"/>
    <lineage>
        <taxon>Eukaryota</taxon>
        <taxon>Viridiplantae</taxon>
        <taxon>Streptophyta</taxon>
        <taxon>Embryophyta</taxon>
        <taxon>Tracheophyta</taxon>
        <taxon>Spermatophyta</taxon>
        <taxon>Magnoliopsida</taxon>
        <taxon>Liliopsida</taxon>
        <taxon>Poales</taxon>
        <taxon>Poaceae</taxon>
        <taxon>PACMAD clade</taxon>
        <taxon>Panicoideae</taxon>
        <taxon>Andropogonodae</taxon>
        <taxon>Andropogoneae</taxon>
        <taxon>Tripsacinae</taxon>
        <taxon>Zea</taxon>
    </lineage>
</organism>
<dbReference type="EnsemblPlants" id="Zm00001eb359180_T001">
    <property type="protein sequence ID" value="Zm00001eb359180_P001"/>
    <property type="gene ID" value="Zm00001eb359180"/>
</dbReference>
<protein>
    <submittedName>
        <fullName evidence="1">Uncharacterized protein</fullName>
    </submittedName>
</protein>
<accession>A0A804QUR0</accession>
<evidence type="ECO:0000313" key="1">
    <source>
        <dbReference type="EnsemblPlants" id="Zm00001eb359180_P001"/>
    </source>
</evidence>